<dbReference type="AlphaFoldDB" id="A0A418V019"/>
<dbReference type="EMBL" id="QYUJ01000030">
    <property type="protein sequence ID" value="RJF69062.1"/>
    <property type="molecule type" value="Genomic_DNA"/>
</dbReference>
<dbReference type="Proteomes" id="UP000286287">
    <property type="component" value="Unassembled WGS sequence"/>
</dbReference>
<name>A0A418V019_9DEIO</name>
<organism evidence="1 2">
    <name type="scientific">Deinococcus cavernae</name>
    <dbReference type="NCBI Taxonomy" id="2320857"/>
    <lineage>
        <taxon>Bacteria</taxon>
        <taxon>Thermotogati</taxon>
        <taxon>Deinococcota</taxon>
        <taxon>Deinococci</taxon>
        <taxon>Deinococcales</taxon>
        <taxon>Deinococcaceae</taxon>
        <taxon>Deinococcus</taxon>
    </lineage>
</organism>
<gene>
    <name evidence="1" type="ORF">D3875_22325</name>
</gene>
<evidence type="ECO:0000313" key="1">
    <source>
        <dbReference type="EMBL" id="RJF69062.1"/>
    </source>
</evidence>
<comment type="caution">
    <text evidence="1">The sequence shown here is derived from an EMBL/GenBank/DDBJ whole genome shotgun (WGS) entry which is preliminary data.</text>
</comment>
<evidence type="ECO:0000313" key="2">
    <source>
        <dbReference type="Proteomes" id="UP000286287"/>
    </source>
</evidence>
<protein>
    <submittedName>
        <fullName evidence="1">Uncharacterized protein</fullName>
    </submittedName>
</protein>
<reference evidence="1 2" key="1">
    <citation type="submission" date="2018-09" db="EMBL/GenBank/DDBJ databases">
        <authorList>
            <person name="Zhu H."/>
        </authorList>
    </citation>
    <scope>NUCLEOTIDE SEQUENCE [LARGE SCALE GENOMIC DNA]</scope>
    <source>
        <strain evidence="1 2">K2S05-167</strain>
    </source>
</reference>
<proteinExistence type="predicted"/>
<accession>A0A418V019</accession>
<sequence length="64" mass="7128">MRDPSGTLNAMKSRRSADAGGRYYYLTKEHGSPPWCSHEQPGSPILLVEGEFNGMSAWLARPDF</sequence>
<keyword evidence="2" id="KW-1185">Reference proteome</keyword>